<dbReference type="GO" id="GO:0050482">
    <property type="term" value="P:arachidonate secretion"/>
    <property type="evidence" value="ECO:0007669"/>
    <property type="project" value="InterPro"/>
</dbReference>
<keyword evidence="3" id="KW-0378">Hydrolase</keyword>
<evidence type="ECO:0000259" key="7">
    <source>
        <dbReference type="Pfam" id="PF05826"/>
    </source>
</evidence>
<keyword evidence="5" id="KW-0442">Lipid degradation</keyword>
<dbReference type="GO" id="GO:0016042">
    <property type="term" value="P:lipid catabolic process"/>
    <property type="evidence" value="ECO:0007669"/>
    <property type="project" value="UniProtKB-KW"/>
</dbReference>
<dbReference type="GO" id="GO:0004623">
    <property type="term" value="F:phospholipase A2 activity"/>
    <property type="evidence" value="ECO:0007669"/>
    <property type="project" value="UniProtKB-EC"/>
</dbReference>
<evidence type="ECO:0000313" key="8">
    <source>
        <dbReference type="EMBL" id="ACB70350.1"/>
    </source>
</evidence>
<evidence type="ECO:0000256" key="1">
    <source>
        <dbReference type="ARBA" id="ARBA00001604"/>
    </source>
</evidence>
<comment type="cofactor">
    <cofactor evidence="2">
        <name>Ca(2+)</name>
        <dbReference type="ChEBI" id="CHEBI:29108"/>
    </cofactor>
</comment>
<name>B2D2A9_ORNCO</name>
<dbReference type="Gene3D" id="1.20.90.10">
    <property type="entry name" value="Phospholipase A2 domain"/>
    <property type="match status" value="1"/>
</dbReference>
<accession>B2D2A9</accession>
<evidence type="ECO:0000256" key="5">
    <source>
        <dbReference type="ARBA" id="ARBA00022963"/>
    </source>
</evidence>
<dbReference type="InterPro" id="IPR016090">
    <property type="entry name" value="PLA2-like_dom"/>
</dbReference>
<dbReference type="InterPro" id="IPR036444">
    <property type="entry name" value="PLipase_A2_dom_sf"/>
</dbReference>
<protein>
    <submittedName>
        <fullName evidence="8">Phospholipase A2</fullName>
    </submittedName>
</protein>
<keyword evidence="4" id="KW-0106">Calcium</keyword>
<reference evidence="8" key="1">
    <citation type="journal article" date="2008" name="J. Proteomics">
        <title>An insight into the salivary transcriptome and proteome of the soft tick and vector of epizootic bovine abortion, Ornithodoros coriaceus.</title>
        <authorList>
            <person name="Francischetti I.M."/>
            <person name="Meng Z."/>
            <person name="Mans B.J."/>
            <person name="Gudderra N."/>
            <person name="Hall M."/>
            <person name="Veenstra T.D."/>
            <person name="Pham V.M."/>
            <person name="Kotsyfakis M."/>
            <person name="Ribeiro J.M."/>
        </authorList>
    </citation>
    <scope>NUCLEOTIDE SEQUENCE</scope>
    <source>
        <tissue evidence="8">Salivary glands</tissue>
    </source>
</reference>
<dbReference type="PANTHER" id="PTHR12253">
    <property type="entry name" value="RH14732P"/>
    <property type="match status" value="1"/>
</dbReference>
<sequence length="181" mass="21233">WCGAGNMMPNPNEPYGKSKSTDMCCRAHDNAKDYILKGETHRSGLENPKPYTVTNCSDDIKLFSCLYRDNSTASYEFGQAFFDAMHVPCFAHTYPIVCPDRYDSLWFPWYCEEYKIYTKTKVWQLLYPPNFYDAYTKKWYPNATLPKRETHGQHGAAELTWKNLCQVDRDMRCGGYFFVRK</sequence>
<dbReference type="Pfam" id="PF05826">
    <property type="entry name" value="Phospholip_A2_2"/>
    <property type="match status" value="1"/>
</dbReference>
<dbReference type="EMBL" id="EU574843">
    <property type="protein sequence ID" value="ACB70350.1"/>
    <property type="molecule type" value="mRNA"/>
</dbReference>
<reference evidence="8" key="2">
    <citation type="submission" date="2008-03" db="EMBL/GenBank/DDBJ databases">
        <authorList>
            <person name="Francishetti I.M.B."/>
            <person name="Pham V."/>
            <person name="Kotsyfakis M."/>
            <person name="Ribeiro J.M.C."/>
        </authorList>
    </citation>
    <scope>NUCLEOTIDE SEQUENCE</scope>
    <source>
        <tissue evidence="8">Salivary glands</tissue>
    </source>
</reference>
<evidence type="ECO:0000256" key="4">
    <source>
        <dbReference type="ARBA" id="ARBA00022837"/>
    </source>
</evidence>
<evidence type="ECO:0000256" key="6">
    <source>
        <dbReference type="ARBA" id="ARBA00023098"/>
    </source>
</evidence>
<organism evidence="8">
    <name type="scientific">Ornithodoros coriaceus</name>
    <name type="common">Soft tick</name>
    <name type="synonym">Argasid tick</name>
    <dbReference type="NCBI Taxonomy" id="92741"/>
    <lineage>
        <taxon>Eukaryota</taxon>
        <taxon>Metazoa</taxon>
        <taxon>Ecdysozoa</taxon>
        <taxon>Arthropoda</taxon>
        <taxon>Chelicerata</taxon>
        <taxon>Arachnida</taxon>
        <taxon>Acari</taxon>
        <taxon>Parasitiformes</taxon>
        <taxon>Ixodida</taxon>
        <taxon>Ixodoidea</taxon>
        <taxon>Argasidae</taxon>
        <taxon>Ornithodorinae</taxon>
        <taxon>Ornithodoros</taxon>
    </lineage>
</organism>
<dbReference type="SUPFAM" id="SSF48619">
    <property type="entry name" value="Phospholipase A2, PLA2"/>
    <property type="match status" value="1"/>
</dbReference>
<dbReference type="GO" id="GO:0006644">
    <property type="term" value="P:phospholipid metabolic process"/>
    <property type="evidence" value="ECO:0007669"/>
    <property type="project" value="InterPro"/>
</dbReference>
<evidence type="ECO:0000256" key="3">
    <source>
        <dbReference type="ARBA" id="ARBA00022801"/>
    </source>
</evidence>
<comment type="catalytic activity">
    <reaction evidence="1">
        <text>a 1,2-diacyl-sn-glycero-3-phosphocholine + H2O = a 1-acyl-sn-glycero-3-phosphocholine + a fatty acid + H(+)</text>
        <dbReference type="Rhea" id="RHEA:15801"/>
        <dbReference type="ChEBI" id="CHEBI:15377"/>
        <dbReference type="ChEBI" id="CHEBI:15378"/>
        <dbReference type="ChEBI" id="CHEBI:28868"/>
        <dbReference type="ChEBI" id="CHEBI:57643"/>
        <dbReference type="ChEBI" id="CHEBI:58168"/>
        <dbReference type="EC" id="3.1.1.4"/>
    </reaction>
</comment>
<proteinExistence type="evidence at transcript level"/>
<feature type="non-terminal residue" evidence="8">
    <location>
        <position position="1"/>
    </location>
</feature>
<feature type="domain" description="Phospholipase A2-like central" evidence="7">
    <location>
        <begin position="1"/>
        <end position="92"/>
    </location>
</feature>
<keyword evidence="6" id="KW-0443">Lipid metabolism</keyword>
<evidence type="ECO:0000256" key="2">
    <source>
        <dbReference type="ARBA" id="ARBA00001913"/>
    </source>
</evidence>
<dbReference type="AlphaFoldDB" id="B2D2A9"/>